<keyword evidence="1" id="KW-0732">Signal</keyword>
<evidence type="ECO:0000313" key="2">
    <source>
        <dbReference type="EnsemblMetazoa" id="XP_011680325"/>
    </source>
</evidence>
<dbReference type="InParanoid" id="A0A7M7HPE2"/>
<dbReference type="OrthoDB" id="10313151at2759"/>
<accession>A0A7M7HPE2</accession>
<sequence length="125" mass="13428">MKLVIFAITLAAVFAPSIALTCHSCGYLIGVGDYDCDDPFLGQAENVTCPDNYYCKKGTISNGGTITALERSCEPECSTGCIDFLGSKLCGYCCRSDFCNSATNVQFNSVTFLTTLVTSIVIMFH</sequence>
<keyword evidence="3" id="KW-1185">Reference proteome</keyword>
<feature type="chain" id="PRO_5029700141" evidence="1">
    <location>
        <begin position="20"/>
        <end position="125"/>
    </location>
</feature>
<protein>
    <submittedName>
        <fullName evidence="2">Uncharacterized protein</fullName>
    </submittedName>
</protein>
<dbReference type="OMA" id="ECSTGCI"/>
<dbReference type="RefSeq" id="XP_011680325.1">
    <property type="nucleotide sequence ID" value="XM_011682023.2"/>
</dbReference>
<proteinExistence type="predicted"/>
<organism evidence="2 3">
    <name type="scientific">Strongylocentrotus purpuratus</name>
    <name type="common">Purple sea urchin</name>
    <dbReference type="NCBI Taxonomy" id="7668"/>
    <lineage>
        <taxon>Eukaryota</taxon>
        <taxon>Metazoa</taxon>
        <taxon>Echinodermata</taxon>
        <taxon>Eleutherozoa</taxon>
        <taxon>Echinozoa</taxon>
        <taxon>Echinoidea</taxon>
        <taxon>Euechinoidea</taxon>
        <taxon>Echinacea</taxon>
        <taxon>Camarodonta</taxon>
        <taxon>Echinidea</taxon>
        <taxon>Strongylocentrotidae</taxon>
        <taxon>Strongylocentrotus</taxon>
    </lineage>
</organism>
<dbReference type="SUPFAM" id="SSF57302">
    <property type="entry name" value="Snake toxin-like"/>
    <property type="match status" value="1"/>
</dbReference>
<evidence type="ECO:0000313" key="3">
    <source>
        <dbReference type="Proteomes" id="UP000007110"/>
    </source>
</evidence>
<dbReference type="Proteomes" id="UP000007110">
    <property type="component" value="Unassembled WGS sequence"/>
</dbReference>
<dbReference type="AlphaFoldDB" id="A0A7M7HPE2"/>
<reference evidence="2" key="2">
    <citation type="submission" date="2021-01" db="UniProtKB">
        <authorList>
            <consortium name="EnsemblMetazoa"/>
        </authorList>
    </citation>
    <scope>IDENTIFICATION</scope>
</reference>
<dbReference type="InterPro" id="IPR045860">
    <property type="entry name" value="Snake_toxin-like_sf"/>
</dbReference>
<dbReference type="EnsemblMetazoa" id="XM_011682023">
    <property type="protein sequence ID" value="XP_011680325"/>
    <property type="gene ID" value="LOC753642"/>
</dbReference>
<dbReference type="GeneID" id="753642"/>
<dbReference type="CDD" id="cd00117">
    <property type="entry name" value="TFP"/>
    <property type="match status" value="1"/>
</dbReference>
<name>A0A7M7HPE2_STRPU</name>
<evidence type="ECO:0000256" key="1">
    <source>
        <dbReference type="SAM" id="SignalP"/>
    </source>
</evidence>
<feature type="signal peptide" evidence="1">
    <location>
        <begin position="1"/>
        <end position="19"/>
    </location>
</feature>
<reference evidence="3" key="1">
    <citation type="submission" date="2015-02" db="EMBL/GenBank/DDBJ databases">
        <title>Genome sequencing for Strongylocentrotus purpuratus.</title>
        <authorList>
            <person name="Murali S."/>
            <person name="Liu Y."/>
            <person name="Vee V."/>
            <person name="English A."/>
            <person name="Wang M."/>
            <person name="Skinner E."/>
            <person name="Han Y."/>
            <person name="Muzny D.M."/>
            <person name="Worley K.C."/>
            <person name="Gibbs R.A."/>
        </authorList>
    </citation>
    <scope>NUCLEOTIDE SEQUENCE</scope>
</reference>
<dbReference type="KEGG" id="spu:753642"/>